<proteinExistence type="predicted"/>
<evidence type="ECO:0000256" key="1">
    <source>
        <dbReference type="PROSITE-ProRule" id="PRU00221"/>
    </source>
</evidence>
<dbReference type="GO" id="GO:0035266">
    <property type="term" value="P:meristem growth"/>
    <property type="evidence" value="ECO:0007669"/>
    <property type="project" value="InterPro"/>
</dbReference>
<dbReference type="InterPro" id="IPR015943">
    <property type="entry name" value="WD40/YVTN_repeat-like_dom_sf"/>
</dbReference>
<keyword evidence="1" id="KW-0853">WD repeat</keyword>
<protein>
    <submittedName>
        <fullName evidence="3">Uncharacterized protein</fullName>
    </submittedName>
</protein>
<organism evidence="3 4">
    <name type="scientific">Apatococcus fuscideae</name>
    <dbReference type="NCBI Taxonomy" id="2026836"/>
    <lineage>
        <taxon>Eukaryota</taxon>
        <taxon>Viridiplantae</taxon>
        <taxon>Chlorophyta</taxon>
        <taxon>core chlorophytes</taxon>
        <taxon>Trebouxiophyceae</taxon>
        <taxon>Chlorellales</taxon>
        <taxon>Chlorellaceae</taxon>
        <taxon>Apatococcus</taxon>
    </lineage>
</organism>
<dbReference type="InterPro" id="IPR036322">
    <property type="entry name" value="WD40_repeat_dom_sf"/>
</dbReference>
<dbReference type="Gene3D" id="2.130.10.10">
    <property type="entry name" value="YVTN repeat-like/Quinoprotein amine dehydrogenase"/>
    <property type="match status" value="3"/>
</dbReference>
<dbReference type="PROSITE" id="PS50082">
    <property type="entry name" value="WD_REPEATS_2"/>
    <property type="match status" value="1"/>
</dbReference>
<dbReference type="SUPFAM" id="SSF82171">
    <property type="entry name" value="DPP6 N-terminal domain-like"/>
    <property type="match status" value="1"/>
</dbReference>
<gene>
    <name evidence="3" type="ORF">WJX84_010494</name>
</gene>
<evidence type="ECO:0000313" key="3">
    <source>
        <dbReference type="EMBL" id="KAK9855783.1"/>
    </source>
</evidence>
<keyword evidence="4" id="KW-1185">Reference proteome</keyword>
<dbReference type="Proteomes" id="UP001485043">
    <property type="component" value="Unassembled WGS sequence"/>
</dbReference>
<dbReference type="InterPro" id="IPR001680">
    <property type="entry name" value="WD40_rpt"/>
</dbReference>
<sequence>MKLRPGLVALHRTTLIDWQPTPIVALAATPDGTVLAAARESGDIELWETQSWHCFLRCPGRDGSCLTCLAWAWDALGGTWRLFSGSLNGQLLEWDLQTRTPRHACDSFGGAVWSLAPQPAPSGREPDAGVAFAVATDDGAVRIFHMEPGSPGLQYARTMPRIESRALSAAWHPSGSVLLAGYGDGCLRAWHVPSAREILRISAGAGTGQEGLCIWAVQVLPDGTMVSGDSHGRVQLWDANFGTLIQGFQQHKADILSIAASPSGDRIFASGIDSQLALFARVSGKREQRWAHLESKRPHTHDVRALAVLHVPGHHPLLASAGNDAQILVSRIPRFQQEHPIRVCQTPQRPLMQLSRVPSPVSTADEATGVVSPPALLLNGQRRQLDIWQLGQSIHPSIQQERERGWAEGSAVRLQSIPIRLAGIETKGPCHLSCAAMSPDAQWAACGNMQALHVFRLGSGTKGRYSAVHPPAIKRMRLSPEAGRHLSGATSLAFTPHHLATALHDGTIALLDLETLEVVRSWTEARRQPDTCLGPGARPAASLQLLPAVDRLMADEGGRWVAAVGPAQVHIFDLATQQHHARLPLPQDIGLVTAAAFSPKGDSLAAATSASRLVVWDVQPAGLSRWSQQTLQHPPEGLLAMPGIPSHLSFNPDPQVRTVMIQTPTGMCSADLSKPPAQGSGRKRKRRSALKPADGHATAGRNFRVIKLEQPCLLLAFTSSSSAVLVEQPWTEIWKSLPEPMYRHRYGT</sequence>
<reference evidence="3 4" key="1">
    <citation type="journal article" date="2024" name="Nat. Commun.">
        <title>Phylogenomics reveals the evolutionary origins of lichenization in chlorophyte algae.</title>
        <authorList>
            <person name="Puginier C."/>
            <person name="Libourel C."/>
            <person name="Otte J."/>
            <person name="Skaloud P."/>
            <person name="Haon M."/>
            <person name="Grisel S."/>
            <person name="Petersen M."/>
            <person name="Berrin J.G."/>
            <person name="Delaux P.M."/>
            <person name="Dal Grande F."/>
            <person name="Keller J."/>
        </authorList>
    </citation>
    <scope>NUCLEOTIDE SEQUENCE [LARGE SCALE GENOMIC DNA]</scope>
    <source>
        <strain evidence="3 4">SAG 2523</strain>
    </source>
</reference>
<dbReference type="GO" id="GO:0010073">
    <property type="term" value="P:meristem maintenance"/>
    <property type="evidence" value="ECO:0007669"/>
    <property type="project" value="InterPro"/>
</dbReference>
<comment type="caution">
    <text evidence="3">The sequence shown here is derived from an EMBL/GenBank/DDBJ whole genome shotgun (WGS) entry which is preliminary data.</text>
</comment>
<dbReference type="SMART" id="SM00320">
    <property type="entry name" value="WD40"/>
    <property type="match status" value="9"/>
</dbReference>
<feature type="repeat" description="WD" evidence="1">
    <location>
        <begin position="168"/>
        <end position="200"/>
    </location>
</feature>
<dbReference type="SUPFAM" id="SSF50978">
    <property type="entry name" value="WD40 repeat-like"/>
    <property type="match status" value="1"/>
</dbReference>
<accession>A0AAW1SS78</accession>
<dbReference type="AlphaFoldDB" id="A0AAW1SS78"/>
<feature type="region of interest" description="Disordered" evidence="2">
    <location>
        <begin position="667"/>
        <end position="696"/>
    </location>
</feature>
<dbReference type="PANTHER" id="PTHR45086">
    <property type="entry name" value="WD REPEAT-CONTAINING PROTEIN PCN"/>
    <property type="match status" value="1"/>
</dbReference>
<evidence type="ECO:0000313" key="4">
    <source>
        <dbReference type="Proteomes" id="UP001485043"/>
    </source>
</evidence>
<dbReference type="EMBL" id="JALJOV010001042">
    <property type="protein sequence ID" value="KAK9855783.1"/>
    <property type="molecule type" value="Genomic_DNA"/>
</dbReference>
<evidence type="ECO:0000256" key="2">
    <source>
        <dbReference type="SAM" id="MobiDB-lite"/>
    </source>
</evidence>
<dbReference type="PANTHER" id="PTHR45086:SF1">
    <property type="entry name" value="WD REPEAT-CONTAINING PROTEIN PCN"/>
    <property type="match status" value="1"/>
</dbReference>
<dbReference type="Pfam" id="PF00400">
    <property type="entry name" value="WD40"/>
    <property type="match status" value="2"/>
</dbReference>
<name>A0AAW1SS78_9CHLO</name>
<dbReference type="InterPro" id="IPR044622">
    <property type="entry name" value="PCN"/>
</dbReference>